<dbReference type="Pfam" id="PF20908">
    <property type="entry name" value="UfSP2_N"/>
    <property type="match status" value="1"/>
</dbReference>
<evidence type="ECO:0000256" key="1">
    <source>
        <dbReference type="ARBA" id="ARBA00008552"/>
    </source>
</evidence>
<dbReference type="PANTHER" id="PTHR48153">
    <property type="entry name" value="UFM1-SPECIFIC PROTEASE 2"/>
    <property type="match status" value="1"/>
</dbReference>
<dbReference type="SUPFAM" id="SSF54001">
    <property type="entry name" value="Cysteine proteinases"/>
    <property type="match status" value="1"/>
</dbReference>
<evidence type="ECO:0000313" key="9">
    <source>
        <dbReference type="RefSeq" id="XP_013787252.1"/>
    </source>
</evidence>
<dbReference type="InterPro" id="IPR038765">
    <property type="entry name" value="Papain-like_cys_pep_sf"/>
</dbReference>
<dbReference type="RefSeq" id="XP_013787252.1">
    <property type="nucleotide sequence ID" value="XM_013931798.2"/>
</dbReference>
<dbReference type="Gene3D" id="3.90.70.130">
    <property type="match status" value="1"/>
</dbReference>
<evidence type="ECO:0000313" key="8">
    <source>
        <dbReference type="Proteomes" id="UP000694941"/>
    </source>
</evidence>
<dbReference type="GeneID" id="106471208"/>
<protein>
    <submittedName>
        <fullName evidence="9">Ufm1-specific protease 2-like</fullName>
    </submittedName>
</protein>
<feature type="domain" description="UFSP2 second" evidence="7">
    <location>
        <begin position="9"/>
        <end position="185"/>
    </location>
</feature>
<keyword evidence="2" id="KW-0645">Protease</keyword>
<comment type="similarity">
    <text evidence="1">Belongs to the peptidase C78 family.</text>
</comment>
<evidence type="ECO:0000259" key="7">
    <source>
        <dbReference type="Pfam" id="PF20908"/>
    </source>
</evidence>
<gene>
    <name evidence="9" type="primary">LOC106471208</name>
</gene>
<accession>A0ABM1BRH9</accession>
<keyword evidence="3" id="KW-0833">Ubl conjugation pathway</keyword>
<evidence type="ECO:0000259" key="6">
    <source>
        <dbReference type="Pfam" id="PF07910"/>
    </source>
</evidence>
<dbReference type="InterPro" id="IPR049387">
    <property type="entry name" value="UFSP2-like_2nd"/>
</dbReference>
<feature type="domain" description="UFSP1/2/DUB catalytic" evidence="6">
    <location>
        <begin position="208"/>
        <end position="392"/>
    </location>
</feature>
<keyword evidence="8" id="KW-1185">Reference proteome</keyword>
<sequence length="400" mass="45758">MEELAAMDKRTLSSISQMVDKEYEIVNGQDKKKKHSLIEKRPLSFDIMIQATGQESLSDISIYTPTIHFQRRCYKAATVPLPIDVIAVLKEEMTLSQVKNTLEDKICDQLMLFKDCLQSFIEEIKIPVPAAYHVWPTTLSFPVTVVYPGNKEDVELVSYREKLHRALLLQLDRPQLRRQNSLRFPALENKISYLRNTHIGLRMPEDGHTQLVRGTYTYHHYMQDHMDDDGWGCAYRSLQTIVSWFRFQGYTDKPVPSHREIQQALVEVGDKPSSFVGSRKWIGSQEVNICLNQLIGVTSKIIFVSSGAELANKGRELLEHFKTQGTPVMIGGGVLAHTILGINFNEVTGDIKFLILDPHYTGNENLSTIQNKGWCGWKGPEFWEKNSFYNLCLPQCPHEI</sequence>
<evidence type="ECO:0000256" key="2">
    <source>
        <dbReference type="ARBA" id="ARBA00022670"/>
    </source>
</evidence>
<evidence type="ECO:0000256" key="4">
    <source>
        <dbReference type="ARBA" id="ARBA00022801"/>
    </source>
</evidence>
<organism evidence="8 9">
    <name type="scientific">Limulus polyphemus</name>
    <name type="common">Atlantic horseshoe crab</name>
    <dbReference type="NCBI Taxonomy" id="6850"/>
    <lineage>
        <taxon>Eukaryota</taxon>
        <taxon>Metazoa</taxon>
        <taxon>Ecdysozoa</taxon>
        <taxon>Arthropoda</taxon>
        <taxon>Chelicerata</taxon>
        <taxon>Merostomata</taxon>
        <taxon>Xiphosura</taxon>
        <taxon>Limulidae</taxon>
        <taxon>Limulus</taxon>
    </lineage>
</organism>
<dbReference type="Proteomes" id="UP000694941">
    <property type="component" value="Unplaced"/>
</dbReference>
<keyword evidence="4" id="KW-0378">Hydrolase</keyword>
<reference evidence="9" key="1">
    <citation type="submission" date="2025-08" db="UniProtKB">
        <authorList>
            <consortium name="RefSeq"/>
        </authorList>
    </citation>
    <scope>IDENTIFICATION</scope>
    <source>
        <tissue evidence="9">Muscle</tissue>
    </source>
</reference>
<evidence type="ECO:0000256" key="5">
    <source>
        <dbReference type="ARBA" id="ARBA00022807"/>
    </source>
</evidence>
<dbReference type="PANTHER" id="PTHR48153:SF2">
    <property type="entry name" value="UFM1-SPECIFIC PROTEASE 2"/>
    <property type="match status" value="1"/>
</dbReference>
<keyword evidence="5" id="KW-0788">Thiol protease</keyword>
<dbReference type="Pfam" id="PF07910">
    <property type="entry name" value="Peptidase_C78"/>
    <property type="match status" value="1"/>
</dbReference>
<dbReference type="InterPro" id="IPR012462">
    <property type="entry name" value="UFSP1/2_DUB_cat"/>
</dbReference>
<name>A0ABM1BRH9_LIMPO</name>
<proteinExistence type="inferred from homology"/>
<evidence type="ECO:0000256" key="3">
    <source>
        <dbReference type="ARBA" id="ARBA00022786"/>
    </source>
</evidence>